<reference evidence="3" key="1">
    <citation type="submission" date="2018-05" db="EMBL/GenBank/DDBJ databases">
        <authorList>
            <person name="Lanie J.A."/>
            <person name="Ng W.-L."/>
            <person name="Kazmierczak K.M."/>
            <person name="Andrzejewski T.M."/>
            <person name="Davidsen T.M."/>
            <person name="Wayne K.J."/>
            <person name="Tettelin H."/>
            <person name="Glass J.I."/>
            <person name="Rusch D."/>
            <person name="Podicherti R."/>
            <person name="Tsui H.-C.T."/>
            <person name="Winkler M.E."/>
        </authorList>
    </citation>
    <scope>NUCLEOTIDE SEQUENCE</scope>
</reference>
<dbReference type="InterPro" id="IPR043144">
    <property type="entry name" value="Mal/L-sulf/L-lact_DH-like_ah"/>
</dbReference>
<feature type="non-terminal residue" evidence="3">
    <location>
        <position position="230"/>
    </location>
</feature>
<evidence type="ECO:0008006" key="4">
    <source>
        <dbReference type="Google" id="ProtNLM"/>
    </source>
</evidence>
<dbReference type="EMBL" id="UINC01203743">
    <property type="protein sequence ID" value="SVE24140.1"/>
    <property type="molecule type" value="Genomic_DNA"/>
</dbReference>
<dbReference type="InterPro" id="IPR003767">
    <property type="entry name" value="Malate/L-lactate_DH-like"/>
</dbReference>
<dbReference type="Gene3D" id="3.30.1370.60">
    <property type="entry name" value="Hypothetical oxidoreductase yiak, domain 2"/>
    <property type="match status" value="1"/>
</dbReference>
<name>A0A383BWE3_9ZZZZ</name>
<dbReference type="GO" id="GO:0016491">
    <property type="term" value="F:oxidoreductase activity"/>
    <property type="evidence" value="ECO:0007669"/>
    <property type="project" value="UniProtKB-KW"/>
</dbReference>
<evidence type="ECO:0000313" key="3">
    <source>
        <dbReference type="EMBL" id="SVE24140.1"/>
    </source>
</evidence>
<dbReference type="SUPFAM" id="SSF89733">
    <property type="entry name" value="L-sulfolactate dehydrogenase-like"/>
    <property type="match status" value="1"/>
</dbReference>
<comment type="similarity">
    <text evidence="1">Belongs to the LDH2/MDH2 oxidoreductase family.</text>
</comment>
<evidence type="ECO:0000256" key="2">
    <source>
        <dbReference type="ARBA" id="ARBA00023002"/>
    </source>
</evidence>
<dbReference type="InterPro" id="IPR043143">
    <property type="entry name" value="Mal/L-sulf/L-lact_DH-like_NADP"/>
</dbReference>
<dbReference type="PANTHER" id="PTHR11091">
    <property type="entry name" value="OXIDOREDUCTASE-RELATED"/>
    <property type="match status" value="1"/>
</dbReference>
<dbReference type="Gene3D" id="1.10.1530.10">
    <property type="match status" value="1"/>
</dbReference>
<evidence type="ECO:0000256" key="1">
    <source>
        <dbReference type="ARBA" id="ARBA00006056"/>
    </source>
</evidence>
<dbReference type="AlphaFoldDB" id="A0A383BWE3"/>
<dbReference type="PANTHER" id="PTHR11091:SF0">
    <property type="entry name" value="MALATE DEHYDROGENASE"/>
    <property type="match status" value="1"/>
</dbReference>
<protein>
    <recommendedName>
        <fullName evidence="4">Malate dehydrogenase</fullName>
    </recommendedName>
</protein>
<keyword evidence="2" id="KW-0560">Oxidoreductase</keyword>
<sequence length="230" mass="23958">MGVVPEDAKEGASVLVSTDLRGVETHGVSNMLRSYVERYNAGDLKPRPDWKIERETQGTATIDADSGLAVILGPKAMRIAIEKAKTVGIGVVTMHNAGHSGAIGHHAMLAAKEDMIGMTATAGGMSVLPTFGAEPRLGTNPIAIAAPARNNPPFLFDAATSAIAGNKLGLAARVGANLLPNWISQMDGSPIGDEVPMPDRGDFHQLPLGGTREQGSHKGYGFGLMSEILA</sequence>
<dbReference type="Pfam" id="PF02615">
    <property type="entry name" value="Ldh_2"/>
    <property type="match status" value="1"/>
</dbReference>
<accession>A0A383BWE3</accession>
<proteinExistence type="inferred from homology"/>
<dbReference type="InterPro" id="IPR036111">
    <property type="entry name" value="Mal/L-sulfo/L-lacto_DH-like_sf"/>
</dbReference>
<gene>
    <name evidence="3" type="ORF">METZ01_LOCUS476994</name>
</gene>
<organism evidence="3">
    <name type="scientific">marine metagenome</name>
    <dbReference type="NCBI Taxonomy" id="408172"/>
    <lineage>
        <taxon>unclassified sequences</taxon>
        <taxon>metagenomes</taxon>
        <taxon>ecological metagenomes</taxon>
    </lineage>
</organism>